<evidence type="ECO:0000256" key="3">
    <source>
        <dbReference type="ARBA" id="ARBA00022500"/>
    </source>
</evidence>
<dbReference type="SMART" id="SM00283">
    <property type="entry name" value="MA"/>
    <property type="match status" value="1"/>
</dbReference>
<dbReference type="Gene3D" id="1.10.287.950">
    <property type="entry name" value="Methyl-accepting chemotaxis protein"/>
    <property type="match status" value="1"/>
</dbReference>
<dbReference type="InterPro" id="IPR004090">
    <property type="entry name" value="Chemotax_Me-accpt_rcpt"/>
</dbReference>
<dbReference type="GO" id="GO:0005886">
    <property type="term" value="C:plasma membrane"/>
    <property type="evidence" value="ECO:0007669"/>
    <property type="project" value="UniProtKB-SubCell"/>
</dbReference>
<evidence type="ECO:0000256" key="4">
    <source>
        <dbReference type="ARBA" id="ARBA00022692"/>
    </source>
</evidence>
<keyword evidence="14" id="KW-1185">Reference proteome</keyword>
<keyword evidence="7 9" id="KW-0807">Transducer</keyword>
<dbReference type="GO" id="GO:0004888">
    <property type="term" value="F:transmembrane signaling receptor activity"/>
    <property type="evidence" value="ECO:0007669"/>
    <property type="project" value="InterPro"/>
</dbReference>
<dbReference type="PANTHER" id="PTHR32089:SF112">
    <property type="entry name" value="LYSOZYME-LIKE PROTEIN-RELATED"/>
    <property type="match status" value="1"/>
</dbReference>
<dbReference type="PROSITE" id="PS50885">
    <property type="entry name" value="HAMP"/>
    <property type="match status" value="1"/>
</dbReference>
<comment type="similarity">
    <text evidence="8">Belongs to the methyl-accepting chemotaxis (MCP) protein family.</text>
</comment>
<dbReference type="AlphaFoldDB" id="A0A1H3LQZ7"/>
<dbReference type="RefSeq" id="WP_176968277.1">
    <property type="nucleotide sequence ID" value="NZ_FNPV01000003.1"/>
</dbReference>
<comment type="subcellular location">
    <subcellularLocation>
        <location evidence="1">Cell membrane</location>
        <topology evidence="1">Multi-pass membrane protein</topology>
    </subcellularLocation>
</comment>
<evidence type="ECO:0000256" key="5">
    <source>
        <dbReference type="ARBA" id="ARBA00022989"/>
    </source>
</evidence>
<evidence type="ECO:0000256" key="10">
    <source>
        <dbReference type="SAM" id="Phobius"/>
    </source>
</evidence>
<evidence type="ECO:0000256" key="2">
    <source>
        <dbReference type="ARBA" id="ARBA00022475"/>
    </source>
</evidence>
<evidence type="ECO:0000259" key="12">
    <source>
        <dbReference type="PROSITE" id="PS50885"/>
    </source>
</evidence>
<dbReference type="PRINTS" id="PR00260">
    <property type="entry name" value="CHEMTRNSDUCR"/>
</dbReference>
<keyword evidence="3" id="KW-0145">Chemotaxis</keyword>
<sequence length="669" mass="73175">MKSIKVRLLAVFTALIIVLIAATGFYALRIAENALMENAFEEIETVATSEAKYVQALIEGQLAYMEGLAENPIVMDETLSWEERSQFMVREAQRAGYDAFVYVEPDGSARSMDHVDQRGNVGEREYFQEAMAGNSVVSDVLASVESGEIIFNYAVPVKDNGRVVGVLYGRRTAQVMSEVVSNMQYKETGFSYIVNQEGRIVADRNIDLVLQQVNLLEEAAQDETQSQRRAVLQEMVQGKTGSGAYPYQGVDQILGFSPIEGTPWTIAVGIHTEEILEGIGSLRNGLMMAVLISLLLGFVITYFVSNSISKPIVATTAAIEKFARLDFAKDENQAGYRYLQRKDEIGIMLNALVKMRISVSEFLVKTSSHVEQVAAASEELTATSQQSSMAANEVAKTIEEIAKGATDQAKDTESGAGYVEALGRQIEMNTSQMNELNESASNVILSKDKGIETLKGVLEETESMKTAIKSIETMIRETEESSQKIHEASKMINSIAEQTNLLALNAAIESARAGEAGRGFAVVAEEIRKLAEQSSQFSQNIGSVVDELTMNTKDAVHTMEKVEVAAERQDSAIENTSQTFNEINGAIHRTMESIQALDESTKTIEKQKDSIISVIENLSAIAEENAASTEEASASVEEQTASMDEIANSSSELATIAQELQEEIYKFKA</sequence>
<dbReference type="Proteomes" id="UP000199230">
    <property type="component" value="Unassembled WGS sequence"/>
</dbReference>
<gene>
    <name evidence="13" type="ORF">SAMN05192546_103311</name>
</gene>
<accession>A0A1H3LQZ7</accession>
<dbReference type="CDD" id="cd12914">
    <property type="entry name" value="PDC1_DGC_like"/>
    <property type="match status" value="1"/>
</dbReference>
<evidence type="ECO:0000256" key="1">
    <source>
        <dbReference type="ARBA" id="ARBA00004651"/>
    </source>
</evidence>
<evidence type="ECO:0000256" key="7">
    <source>
        <dbReference type="ARBA" id="ARBA00023224"/>
    </source>
</evidence>
<feature type="domain" description="HAMP" evidence="12">
    <location>
        <begin position="306"/>
        <end position="364"/>
    </location>
</feature>
<proteinExistence type="inferred from homology"/>
<reference evidence="13 14" key="1">
    <citation type="submission" date="2016-10" db="EMBL/GenBank/DDBJ databases">
        <authorList>
            <person name="de Groot N.N."/>
        </authorList>
    </citation>
    <scope>NUCLEOTIDE SEQUENCE [LARGE SCALE GENOMIC DNA]</scope>
    <source>
        <strain evidence="13 14">APO</strain>
    </source>
</reference>
<protein>
    <submittedName>
        <fullName evidence="13">Methyl-accepting chemotaxis sensory transducer with Cache sensor</fullName>
    </submittedName>
</protein>
<dbReference type="PANTHER" id="PTHR32089">
    <property type="entry name" value="METHYL-ACCEPTING CHEMOTAXIS PROTEIN MCPB"/>
    <property type="match status" value="1"/>
</dbReference>
<dbReference type="GO" id="GO:0007165">
    <property type="term" value="P:signal transduction"/>
    <property type="evidence" value="ECO:0007669"/>
    <property type="project" value="UniProtKB-KW"/>
</dbReference>
<feature type="transmembrane region" description="Helical" evidence="10">
    <location>
        <begin position="285"/>
        <end position="304"/>
    </location>
</feature>
<evidence type="ECO:0000313" key="13">
    <source>
        <dbReference type="EMBL" id="SDY66398.1"/>
    </source>
</evidence>
<dbReference type="Pfam" id="PF00015">
    <property type="entry name" value="MCPsignal"/>
    <property type="match status" value="1"/>
</dbReference>
<name>A0A1H3LQZ7_9FIRM</name>
<dbReference type="InterPro" id="IPR033479">
    <property type="entry name" value="dCache_1"/>
</dbReference>
<evidence type="ECO:0000259" key="11">
    <source>
        <dbReference type="PROSITE" id="PS50111"/>
    </source>
</evidence>
<dbReference type="STRING" id="159292.SAMN05192546_103311"/>
<dbReference type="EMBL" id="FNPV01000003">
    <property type="protein sequence ID" value="SDY66398.1"/>
    <property type="molecule type" value="Genomic_DNA"/>
</dbReference>
<keyword evidence="6 10" id="KW-0472">Membrane</keyword>
<keyword evidence="2" id="KW-1003">Cell membrane</keyword>
<dbReference type="GO" id="GO:0006935">
    <property type="term" value="P:chemotaxis"/>
    <property type="evidence" value="ECO:0007669"/>
    <property type="project" value="UniProtKB-KW"/>
</dbReference>
<dbReference type="SUPFAM" id="SSF103190">
    <property type="entry name" value="Sensory domain-like"/>
    <property type="match status" value="1"/>
</dbReference>
<evidence type="ECO:0000256" key="9">
    <source>
        <dbReference type="PROSITE-ProRule" id="PRU00284"/>
    </source>
</evidence>
<keyword evidence="4 10" id="KW-0812">Transmembrane</keyword>
<dbReference type="InterPro" id="IPR004089">
    <property type="entry name" value="MCPsignal_dom"/>
</dbReference>
<dbReference type="CDD" id="cd12912">
    <property type="entry name" value="PDC2_MCP_like"/>
    <property type="match status" value="1"/>
</dbReference>
<dbReference type="Gene3D" id="6.10.340.10">
    <property type="match status" value="1"/>
</dbReference>
<dbReference type="Pfam" id="PF02743">
    <property type="entry name" value="dCache_1"/>
    <property type="match status" value="1"/>
</dbReference>
<dbReference type="InterPro" id="IPR003660">
    <property type="entry name" value="HAMP_dom"/>
</dbReference>
<feature type="domain" description="Methyl-accepting transducer" evidence="11">
    <location>
        <begin position="383"/>
        <end position="640"/>
    </location>
</feature>
<dbReference type="InterPro" id="IPR029151">
    <property type="entry name" value="Sensor-like_sf"/>
</dbReference>
<dbReference type="PROSITE" id="PS50111">
    <property type="entry name" value="CHEMOTAXIS_TRANSDUC_2"/>
    <property type="match status" value="1"/>
</dbReference>
<evidence type="ECO:0000256" key="8">
    <source>
        <dbReference type="ARBA" id="ARBA00029447"/>
    </source>
</evidence>
<evidence type="ECO:0000313" key="14">
    <source>
        <dbReference type="Proteomes" id="UP000199230"/>
    </source>
</evidence>
<evidence type="ECO:0000256" key="6">
    <source>
        <dbReference type="ARBA" id="ARBA00023136"/>
    </source>
</evidence>
<keyword evidence="5 10" id="KW-1133">Transmembrane helix</keyword>
<organism evidence="13 14">
    <name type="scientific">Tindallia californiensis</name>
    <dbReference type="NCBI Taxonomy" id="159292"/>
    <lineage>
        <taxon>Bacteria</taxon>
        <taxon>Bacillati</taxon>
        <taxon>Bacillota</taxon>
        <taxon>Clostridia</taxon>
        <taxon>Peptostreptococcales</taxon>
        <taxon>Tindalliaceae</taxon>
        <taxon>Tindallia</taxon>
    </lineage>
</organism>
<dbReference type="SUPFAM" id="SSF58104">
    <property type="entry name" value="Methyl-accepting chemotaxis protein (MCP) signaling domain"/>
    <property type="match status" value="1"/>
</dbReference>
<dbReference type="Gene3D" id="3.30.450.20">
    <property type="entry name" value="PAS domain"/>
    <property type="match status" value="1"/>
</dbReference>